<dbReference type="Proteomes" id="UP000887579">
    <property type="component" value="Unplaced"/>
</dbReference>
<sequence length="152" mass="15912">GVGARNGILIKGGEPLEITQKVKTVVFDKTGTITEGHPRVIKVYATLPQTVLSFKSVCAIAGSVESNSEHPIGSSIVNFTKDLLGNTQWSAVSQFVVSAGSGVSGIVTNLSTVLSTSLVSNLSNMALIDGTELNQGNLKLENHHVELSPLID</sequence>
<name>A0AC34GMJ1_9BILA</name>
<evidence type="ECO:0000313" key="1">
    <source>
        <dbReference type="Proteomes" id="UP000887579"/>
    </source>
</evidence>
<reference evidence="2" key="1">
    <citation type="submission" date="2022-11" db="UniProtKB">
        <authorList>
            <consortium name="WormBaseParasite"/>
        </authorList>
    </citation>
    <scope>IDENTIFICATION</scope>
</reference>
<accession>A0AC34GMJ1</accession>
<organism evidence="1 2">
    <name type="scientific">Panagrolaimus sp. ES5</name>
    <dbReference type="NCBI Taxonomy" id="591445"/>
    <lineage>
        <taxon>Eukaryota</taxon>
        <taxon>Metazoa</taxon>
        <taxon>Ecdysozoa</taxon>
        <taxon>Nematoda</taxon>
        <taxon>Chromadorea</taxon>
        <taxon>Rhabditida</taxon>
        <taxon>Tylenchina</taxon>
        <taxon>Panagrolaimomorpha</taxon>
        <taxon>Panagrolaimoidea</taxon>
        <taxon>Panagrolaimidae</taxon>
        <taxon>Panagrolaimus</taxon>
    </lineage>
</organism>
<protein>
    <submittedName>
        <fullName evidence="2">Uncharacterized protein</fullName>
    </submittedName>
</protein>
<evidence type="ECO:0000313" key="2">
    <source>
        <dbReference type="WBParaSite" id="ES5_v2.g30895.t1"/>
    </source>
</evidence>
<proteinExistence type="predicted"/>
<dbReference type="WBParaSite" id="ES5_v2.g30895.t1">
    <property type="protein sequence ID" value="ES5_v2.g30895.t1"/>
    <property type="gene ID" value="ES5_v2.g30895"/>
</dbReference>